<dbReference type="InterPro" id="IPR010621">
    <property type="entry name" value="DUF1214"/>
</dbReference>
<accession>A0A370KF78</accession>
<dbReference type="SUPFAM" id="SSF160935">
    <property type="entry name" value="VPA0735-like"/>
    <property type="match status" value="1"/>
</dbReference>
<dbReference type="Proteomes" id="UP000254939">
    <property type="component" value="Unassembled WGS sequence"/>
</dbReference>
<evidence type="ECO:0000259" key="2">
    <source>
        <dbReference type="Pfam" id="PF06863"/>
    </source>
</evidence>
<dbReference type="EMBL" id="NAAC01000045">
    <property type="protein sequence ID" value="RDJ02906.1"/>
    <property type="molecule type" value="Genomic_DNA"/>
</dbReference>
<dbReference type="InterPro" id="IPR037049">
    <property type="entry name" value="DUF1214_C_sf"/>
</dbReference>
<protein>
    <recommendedName>
        <fullName evidence="5">DUF1254 domain-containing protein</fullName>
    </recommendedName>
</protein>
<dbReference type="PANTHER" id="PTHR36509:SF2">
    <property type="entry name" value="BLL3101 PROTEIN"/>
    <property type="match status" value="1"/>
</dbReference>
<evidence type="ECO:0008006" key="5">
    <source>
        <dbReference type="Google" id="ProtNLM"/>
    </source>
</evidence>
<dbReference type="AlphaFoldDB" id="A0A370KF78"/>
<dbReference type="Gene3D" id="2.60.40.1610">
    <property type="entry name" value="Domain of unknown function DUF1254"/>
    <property type="match status" value="1"/>
</dbReference>
<feature type="domain" description="DUF1214" evidence="1">
    <location>
        <begin position="348"/>
        <end position="442"/>
    </location>
</feature>
<dbReference type="RefSeq" id="WP_114715634.1">
    <property type="nucleotide sequence ID" value="NZ_KZ857269.1"/>
</dbReference>
<reference evidence="3 4" key="1">
    <citation type="submission" date="2017-03" db="EMBL/GenBank/DDBJ databases">
        <title>Genome analysis of Rhizobial strains effectives or ineffectives for nitrogen fixation isolated from bean seeds.</title>
        <authorList>
            <person name="Peralta H."/>
            <person name="Aguilar-Vera A."/>
            <person name="Mora Y."/>
            <person name="Vargas-Lagunas C."/>
            <person name="Girard L."/>
            <person name="Mora J."/>
        </authorList>
    </citation>
    <scope>NUCLEOTIDE SEQUENCE [LARGE SCALE GENOMIC DNA]</scope>
    <source>
        <strain evidence="3 4">CCGM3</strain>
    </source>
</reference>
<dbReference type="InterPro" id="IPR010679">
    <property type="entry name" value="DUF1254"/>
</dbReference>
<proteinExistence type="predicted"/>
<feature type="domain" description="DUF1254" evidence="2">
    <location>
        <begin position="74"/>
        <end position="206"/>
    </location>
</feature>
<dbReference type="InterPro" id="IPR037050">
    <property type="entry name" value="DUF1254_sf"/>
</dbReference>
<evidence type="ECO:0000259" key="1">
    <source>
        <dbReference type="Pfam" id="PF06742"/>
    </source>
</evidence>
<organism evidence="3 4">
    <name type="scientific">Rhizobium grahamii</name>
    <dbReference type="NCBI Taxonomy" id="1120045"/>
    <lineage>
        <taxon>Bacteria</taxon>
        <taxon>Pseudomonadati</taxon>
        <taxon>Pseudomonadota</taxon>
        <taxon>Alphaproteobacteria</taxon>
        <taxon>Hyphomicrobiales</taxon>
        <taxon>Rhizobiaceae</taxon>
        <taxon>Rhizobium/Agrobacterium group</taxon>
        <taxon>Rhizobium</taxon>
    </lineage>
</organism>
<evidence type="ECO:0000313" key="3">
    <source>
        <dbReference type="EMBL" id="RDJ02906.1"/>
    </source>
</evidence>
<evidence type="ECO:0000313" key="4">
    <source>
        <dbReference type="Proteomes" id="UP000254939"/>
    </source>
</evidence>
<dbReference type="OrthoDB" id="9777345at2"/>
<dbReference type="Pfam" id="PF06742">
    <property type="entry name" value="DUF1214"/>
    <property type="match status" value="1"/>
</dbReference>
<comment type="caution">
    <text evidence="3">The sequence shown here is derived from an EMBL/GenBank/DDBJ whole genome shotgun (WGS) entry which is preliminary data.</text>
</comment>
<sequence length="458" mass="49921">MPAIQSEVQHVADTHGSAALLGLAVTAFGQTATPDEASVIAKEAYIYSYAPIASYGTWSKQATVPSAPEYVGGFNVFRHYSQAFTPENKDIVTPNNDTPYSWAWLDLRAEPIVLSVPAVPKDRYYVMQLIDLFTYNFGYVGVRSTGFDAGNYMIAGPAWKGEKPDGIAKVFQAETDIIGILGRTSLNGADDIENVKAIQAQYKLQPLSKFLNTPKPAPSSQIDFPPYDPAKATSHDFIGYINFLLQFAQPTVPSEKELMAKFAKLGIAPGAPWDASKVDPTTLAAIDKGVGDAKAEMGKVAKTTLSSNGLFGSRDLLKDDYMTRAMGAEKGLFGNSLEEAWYGGFVGDGSKPTLLRFDADNLPPAKFFWSLTLYTLPDRFLYANALKRYSIGDRTKGLKYGKDKSLTIYLGHTSPGKGKESNWLPTPKGKYSLVARVYGPEKGAMDGTWKLPLPQPLK</sequence>
<dbReference type="Gene3D" id="2.60.120.600">
    <property type="entry name" value="Domain of unknown function DUF1214, C-terminal domain"/>
    <property type="match status" value="1"/>
</dbReference>
<dbReference type="PANTHER" id="PTHR36509">
    <property type="entry name" value="BLL3101 PROTEIN"/>
    <property type="match status" value="1"/>
</dbReference>
<gene>
    <name evidence="3" type="ORF">B5K06_30785</name>
</gene>
<dbReference type="Pfam" id="PF06863">
    <property type="entry name" value="DUF1254"/>
    <property type="match status" value="1"/>
</dbReference>
<name>A0A370KF78_9HYPH</name>